<proteinExistence type="inferred from homology"/>
<dbReference type="EMBL" id="CAVMBE010000030">
    <property type="protein sequence ID" value="CAK4024689.1"/>
    <property type="molecule type" value="Genomic_DNA"/>
</dbReference>
<evidence type="ECO:0000256" key="5">
    <source>
        <dbReference type="ARBA" id="ARBA00022722"/>
    </source>
</evidence>
<dbReference type="GO" id="GO:0005634">
    <property type="term" value="C:nucleus"/>
    <property type="evidence" value="ECO:0007669"/>
    <property type="project" value="TreeGrafter"/>
</dbReference>
<protein>
    <submittedName>
        <fullName evidence="8">Exonuclease V, chloroplastic</fullName>
    </submittedName>
</protein>
<evidence type="ECO:0000256" key="7">
    <source>
        <dbReference type="SAM" id="MobiDB-lite"/>
    </source>
</evidence>
<keyword evidence="4" id="KW-0408">Iron</keyword>
<evidence type="ECO:0000256" key="3">
    <source>
        <dbReference type="ARBA" id="ARBA00011245"/>
    </source>
</evidence>
<evidence type="ECO:0000256" key="4">
    <source>
        <dbReference type="ARBA" id="ARBA00022485"/>
    </source>
</evidence>
<evidence type="ECO:0000256" key="6">
    <source>
        <dbReference type="ARBA" id="ARBA00022839"/>
    </source>
</evidence>
<accession>A0AAI8YZN9</accession>
<dbReference type="AlphaFoldDB" id="A0AAI8YZN9"/>
<dbReference type="GO" id="GO:0036297">
    <property type="term" value="P:interstrand cross-link repair"/>
    <property type="evidence" value="ECO:0007669"/>
    <property type="project" value="TreeGrafter"/>
</dbReference>
<feature type="region of interest" description="Disordered" evidence="7">
    <location>
        <begin position="398"/>
        <end position="422"/>
    </location>
</feature>
<feature type="compositionally biased region" description="Polar residues" evidence="7">
    <location>
        <begin position="1"/>
        <end position="13"/>
    </location>
</feature>
<organism evidence="8 9">
    <name type="scientific">Lecanosticta acicola</name>
    <dbReference type="NCBI Taxonomy" id="111012"/>
    <lineage>
        <taxon>Eukaryota</taxon>
        <taxon>Fungi</taxon>
        <taxon>Dikarya</taxon>
        <taxon>Ascomycota</taxon>
        <taxon>Pezizomycotina</taxon>
        <taxon>Dothideomycetes</taxon>
        <taxon>Dothideomycetidae</taxon>
        <taxon>Mycosphaerellales</taxon>
        <taxon>Mycosphaerellaceae</taxon>
        <taxon>Lecanosticta</taxon>
    </lineage>
</organism>
<dbReference type="GO" id="GO:0051539">
    <property type="term" value="F:4 iron, 4 sulfur cluster binding"/>
    <property type="evidence" value="ECO:0007669"/>
    <property type="project" value="UniProtKB-KW"/>
</dbReference>
<feature type="region of interest" description="Disordered" evidence="7">
    <location>
        <begin position="74"/>
        <end position="157"/>
    </location>
</feature>
<comment type="caution">
    <text evidence="8">The sequence shown here is derived from an EMBL/GenBank/DDBJ whole genome shotgun (WGS) entry which is preliminary data.</text>
</comment>
<evidence type="ECO:0000313" key="9">
    <source>
        <dbReference type="Proteomes" id="UP001296104"/>
    </source>
</evidence>
<keyword evidence="4" id="KW-0004">4Fe-4S</keyword>
<keyword evidence="4" id="KW-0479">Metal-binding</keyword>
<feature type="region of interest" description="Disordered" evidence="7">
    <location>
        <begin position="1"/>
        <end position="30"/>
    </location>
</feature>
<dbReference type="PANTHER" id="PTHR14464:SF4">
    <property type="entry name" value="EXONUCLEASE V"/>
    <property type="match status" value="1"/>
</dbReference>
<sequence>MSATLETAESSDYGSDLDADTWDDLFSQSPTVLPSLEEPVLPRDDAEHVPTRSLRLARIRENIDRAITGLDDTSRELERDGGWRAARTQQQQVEVECDEGNRGSFSGIRPPPEKEKSERPPSVPEQPSPPRRSAEPESMTTSDTRSPLERFRTKPKKPLSVTDIVSPAWCELQYWYSLTRYGRVKKTPAMKAGSKIHKEKEREVHVEVPVEITTKEDRLGLRLWNIIGGLRTLRATGLTRELEVIGLVDGQVMVGVIDEISYTCPDEALEEKILEAADLGRGGKRKKKDAIPADQTTMSDFFGGDAQSKTLDVEHGRLRSRRPANIYLTDIKTRGSKSMPKLEGQMRATRMQLMLYRRLLNDLAANNVDAEPVFERYNVDPHGRFSDSFIAQLADLNTPASTQPPQHEEDDENDEPLCANPQPEQDALDEVLQHQTCSSLWALMISEFSKTISVNAISSSISPLLTAEFRKSDTGVLIGRQSFAYDAEVLEGYVQEEMRWWKGERQAKGVDVEESYKCKMCEFAEKCEWRIEKDREAGRKARVRRAAADSEKTT</sequence>
<keyword evidence="4" id="KW-0411">Iron-sulfur</keyword>
<keyword evidence="6 8" id="KW-0269">Exonuclease</keyword>
<dbReference type="Proteomes" id="UP001296104">
    <property type="component" value="Unassembled WGS sequence"/>
</dbReference>
<dbReference type="GO" id="GO:0005739">
    <property type="term" value="C:mitochondrion"/>
    <property type="evidence" value="ECO:0007669"/>
    <property type="project" value="TreeGrafter"/>
</dbReference>
<keyword evidence="6 8" id="KW-0378">Hydrolase</keyword>
<evidence type="ECO:0000256" key="1">
    <source>
        <dbReference type="ARBA" id="ARBA00001966"/>
    </source>
</evidence>
<dbReference type="InterPro" id="IPR019190">
    <property type="entry name" value="EXOV"/>
</dbReference>
<dbReference type="PANTHER" id="PTHR14464">
    <property type="entry name" value="EXONUCLEASE V"/>
    <property type="match status" value="1"/>
</dbReference>
<dbReference type="GO" id="GO:0045145">
    <property type="term" value="F:single-stranded DNA 5'-3' DNA exonuclease activity"/>
    <property type="evidence" value="ECO:0007669"/>
    <property type="project" value="InterPro"/>
</dbReference>
<evidence type="ECO:0000313" key="8">
    <source>
        <dbReference type="EMBL" id="CAK4024689.1"/>
    </source>
</evidence>
<comment type="similarity">
    <text evidence="2">Belongs to the EXO5 family.</text>
</comment>
<evidence type="ECO:0000256" key="2">
    <source>
        <dbReference type="ARBA" id="ARBA00009797"/>
    </source>
</evidence>
<comment type="subunit">
    <text evidence="3">Monomer.</text>
</comment>
<name>A0AAI8YZN9_9PEZI</name>
<keyword evidence="9" id="KW-1185">Reference proteome</keyword>
<comment type="cofactor">
    <cofactor evidence="1">
        <name>[4Fe-4S] cluster</name>
        <dbReference type="ChEBI" id="CHEBI:49883"/>
    </cofactor>
</comment>
<reference evidence="8" key="1">
    <citation type="submission" date="2023-11" db="EMBL/GenBank/DDBJ databases">
        <authorList>
            <person name="Alioto T."/>
            <person name="Alioto T."/>
            <person name="Gomez Garrido J."/>
        </authorList>
    </citation>
    <scope>NUCLEOTIDE SEQUENCE</scope>
</reference>
<keyword evidence="5" id="KW-0540">Nuclease</keyword>
<feature type="compositionally biased region" description="Pro residues" evidence="7">
    <location>
        <begin position="121"/>
        <end position="130"/>
    </location>
</feature>
<dbReference type="Pfam" id="PF09810">
    <property type="entry name" value="Exo5"/>
    <property type="match status" value="1"/>
</dbReference>
<gene>
    <name evidence="8" type="ORF">LECACI_7A004931</name>
</gene>